<protein>
    <submittedName>
        <fullName evidence="2">Uncharacterized protein</fullName>
    </submittedName>
</protein>
<dbReference type="RefSeq" id="WP_135762419.1">
    <property type="nucleotide sequence ID" value="NZ_RQHV01000001.1"/>
</dbReference>
<gene>
    <name evidence="2" type="ORF">EHS11_00285</name>
</gene>
<sequence>MVKSKLIVSYFSLLTTVTVFTFSQPPTDLFSQPTTNPSSNPKAPVEIDSFDSPVIENFLPSPNKEKFEEQISCSKEDCIQIPFTKENKNISQVWEELGKNSGKVVVEIKDKNLKIDDEYLEDLVEYLREISKRDGNVSFEPYYIGIRAFGFADIPVFKDLFGVSYNIYKRIKSILIFNRMKHYNAKVLYHPVTHEIMLFYFFHKNYGNLCDTVYSTCTSLQYIDDDFFDFQLSQALTKSERNNAPVEVKFQQVSAELPQVKLDIDHLLVANRSSRLYKWLIASKETDTKKIKQERFLDLSLVVSILDYSLKAYELVEAIRLYMPVRKMKSEVVYDDSTGNKVVKSVVFTKITK</sequence>
<organism evidence="2 3">
    <name type="scientific">Leptospira ilyithenensis</name>
    <dbReference type="NCBI Taxonomy" id="2484901"/>
    <lineage>
        <taxon>Bacteria</taxon>
        <taxon>Pseudomonadati</taxon>
        <taxon>Spirochaetota</taxon>
        <taxon>Spirochaetia</taxon>
        <taxon>Leptospirales</taxon>
        <taxon>Leptospiraceae</taxon>
        <taxon>Leptospira</taxon>
    </lineage>
</organism>
<dbReference type="EMBL" id="RQHV01000001">
    <property type="protein sequence ID" value="TGN16791.1"/>
    <property type="molecule type" value="Genomic_DNA"/>
</dbReference>
<comment type="caution">
    <text evidence="2">The sequence shown here is derived from an EMBL/GenBank/DDBJ whole genome shotgun (WGS) entry which is preliminary data.</text>
</comment>
<dbReference type="AlphaFoldDB" id="A0A4R9LTE3"/>
<evidence type="ECO:0000313" key="3">
    <source>
        <dbReference type="Proteomes" id="UP000298264"/>
    </source>
</evidence>
<evidence type="ECO:0000313" key="2">
    <source>
        <dbReference type="EMBL" id="TGN16791.1"/>
    </source>
</evidence>
<reference evidence="2" key="1">
    <citation type="journal article" date="2019" name="PLoS Negl. Trop. Dis.">
        <title>Revisiting the worldwide diversity of Leptospira species in the environment.</title>
        <authorList>
            <person name="Vincent A.T."/>
            <person name="Schiettekatte O."/>
            <person name="Bourhy P."/>
            <person name="Veyrier F.J."/>
            <person name="Picardeau M."/>
        </authorList>
    </citation>
    <scope>NUCLEOTIDE SEQUENCE [LARGE SCALE GENOMIC DNA]</scope>
    <source>
        <strain evidence="2">201400974</strain>
    </source>
</reference>
<keyword evidence="1" id="KW-0732">Signal</keyword>
<dbReference type="Proteomes" id="UP000298264">
    <property type="component" value="Unassembled WGS sequence"/>
</dbReference>
<accession>A0A4R9LTE3</accession>
<feature type="chain" id="PRO_5020726321" evidence="1">
    <location>
        <begin position="22"/>
        <end position="353"/>
    </location>
</feature>
<proteinExistence type="predicted"/>
<feature type="signal peptide" evidence="1">
    <location>
        <begin position="1"/>
        <end position="21"/>
    </location>
</feature>
<keyword evidence="3" id="KW-1185">Reference proteome</keyword>
<evidence type="ECO:0000256" key="1">
    <source>
        <dbReference type="SAM" id="SignalP"/>
    </source>
</evidence>
<name>A0A4R9LTE3_9LEPT</name>
<dbReference type="OrthoDB" id="319860at2"/>